<keyword evidence="4 5" id="KW-0472">Membrane</keyword>
<dbReference type="AlphaFoldDB" id="A0A7X6D611"/>
<reference evidence="6 7" key="1">
    <citation type="submission" date="2020-03" db="EMBL/GenBank/DDBJ databases">
        <title>Draft genome of Streptomyces sp. ventii, isolated from the Axial Seamount in the Pacific Ocean, and resequencing of the two type strains Streptomyces lonarensis strain NCL 716 and Streptomyces bohaiensis strain 11A07.</title>
        <authorList>
            <person name="Loughran R.M."/>
            <person name="Pfannmuller K.M."/>
            <person name="Wasson B.J."/>
            <person name="Deadmond M.C."/>
            <person name="Paddock B.E."/>
            <person name="Koyack M.J."/>
            <person name="Gallegos D.A."/>
            <person name="Mitchell E.A."/>
            <person name="Ushijima B."/>
            <person name="Saw J.H."/>
            <person name="Mcphail K.L."/>
            <person name="Videau P."/>
        </authorList>
    </citation>
    <scope>NUCLEOTIDE SEQUENCE [LARGE SCALE GENOMIC DNA]</scope>
    <source>
        <strain evidence="6 7">NCL716</strain>
    </source>
</reference>
<feature type="transmembrane region" description="Helical" evidence="5">
    <location>
        <begin position="109"/>
        <end position="127"/>
    </location>
</feature>
<keyword evidence="2 5" id="KW-0812">Transmembrane</keyword>
<comment type="caution">
    <text evidence="6">The sequence shown here is derived from an EMBL/GenBank/DDBJ whole genome shotgun (WGS) entry which is preliminary data.</text>
</comment>
<evidence type="ECO:0000313" key="6">
    <source>
        <dbReference type="EMBL" id="NJQ08755.1"/>
    </source>
</evidence>
<evidence type="ECO:0000256" key="5">
    <source>
        <dbReference type="SAM" id="Phobius"/>
    </source>
</evidence>
<gene>
    <name evidence="6" type="ORF">HCN56_25105</name>
</gene>
<evidence type="ECO:0000256" key="4">
    <source>
        <dbReference type="ARBA" id="ARBA00023136"/>
    </source>
</evidence>
<sequence>MPVDRKSGPMDDQGGVRERLARHGVLPLRLFLGVTFLYAGLDKFLTGGPFSSVDRDAMRSMLEFGRDGSAAPWLVDLALENAGPALTGVAVAEIAVGVLLLLGVLTRPAALVGAALALGFWLTVSWGTSPYYFGNDLPYAVGFLTLALTGAGAFSVDAARATRRAASR</sequence>
<evidence type="ECO:0000313" key="7">
    <source>
        <dbReference type="Proteomes" id="UP000578686"/>
    </source>
</evidence>
<evidence type="ECO:0000256" key="3">
    <source>
        <dbReference type="ARBA" id="ARBA00022989"/>
    </source>
</evidence>
<protein>
    <submittedName>
        <fullName evidence="6">DoxX family protein</fullName>
    </submittedName>
</protein>
<dbReference type="PANTHER" id="PTHR39157:SF1">
    <property type="entry name" value="DOXX FAMILY PROTEIN"/>
    <property type="match status" value="1"/>
</dbReference>
<dbReference type="EMBL" id="JAAVJD010000410">
    <property type="protein sequence ID" value="NJQ08755.1"/>
    <property type="molecule type" value="Genomic_DNA"/>
</dbReference>
<dbReference type="InterPro" id="IPR032808">
    <property type="entry name" value="DoxX"/>
</dbReference>
<dbReference type="PANTHER" id="PTHR39157">
    <property type="entry name" value="INTEGRAL MEMBRANE PROTEIN-RELATED"/>
    <property type="match status" value="1"/>
</dbReference>
<keyword evidence="3 5" id="KW-1133">Transmembrane helix</keyword>
<feature type="transmembrane region" description="Helical" evidence="5">
    <location>
        <begin position="20"/>
        <end position="41"/>
    </location>
</feature>
<feature type="transmembrane region" description="Helical" evidence="5">
    <location>
        <begin position="82"/>
        <end position="102"/>
    </location>
</feature>
<keyword evidence="7" id="KW-1185">Reference proteome</keyword>
<accession>A0A7X6D611</accession>
<comment type="subcellular location">
    <subcellularLocation>
        <location evidence="1">Membrane</location>
        <topology evidence="1">Multi-pass membrane protein</topology>
    </subcellularLocation>
</comment>
<dbReference type="GO" id="GO:0016020">
    <property type="term" value="C:membrane"/>
    <property type="evidence" value="ECO:0007669"/>
    <property type="project" value="UniProtKB-SubCell"/>
</dbReference>
<dbReference type="Pfam" id="PF07681">
    <property type="entry name" value="DoxX"/>
    <property type="match status" value="1"/>
</dbReference>
<evidence type="ECO:0000256" key="2">
    <source>
        <dbReference type="ARBA" id="ARBA00022692"/>
    </source>
</evidence>
<proteinExistence type="predicted"/>
<organism evidence="6 7">
    <name type="scientific">Streptomyces lonarensis</name>
    <dbReference type="NCBI Taxonomy" id="700599"/>
    <lineage>
        <taxon>Bacteria</taxon>
        <taxon>Bacillati</taxon>
        <taxon>Actinomycetota</taxon>
        <taxon>Actinomycetes</taxon>
        <taxon>Kitasatosporales</taxon>
        <taxon>Streptomycetaceae</taxon>
        <taxon>Streptomyces</taxon>
    </lineage>
</organism>
<dbReference type="Proteomes" id="UP000578686">
    <property type="component" value="Unassembled WGS sequence"/>
</dbReference>
<name>A0A7X6D611_9ACTN</name>
<evidence type="ECO:0000256" key="1">
    <source>
        <dbReference type="ARBA" id="ARBA00004141"/>
    </source>
</evidence>
<feature type="transmembrane region" description="Helical" evidence="5">
    <location>
        <begin position="139"/>
        <end position="159"/>
    </location>
</feature>